<dbReference type="PANTHER" id="PTHR33734">
    <property type="entry name" value="LYSM DOMAIN-CONTAINING GPI-ANCHORED PROTEIN 2"/>
    <property type="match status" value="1"/>
</dbReference>
<dbReference type="InterPro" id="IPR018392">
    <property type="entry name" value="LysM"/>
</dbReference>
<reference evidence="2 3" key="1">
    <citation type="submission" date="2020-08" db="EMBL/GenBank/DDBJ databases">
        <title>Complete Genome Sequence of Effusibacillus dendaii Strain skT53, Isolated from Farmland soil.</title>
        <authorList>
            <person name="Konishi T."/>
            <person name="Kawasaki H."/>
        </authorList>
    </citation>
    <scope>NUCLEOTIDE SEQUENCE [LARGE SCALE GENOMIC DNA]</scope>
    <source>
        <strain evidence="3">skT53</strain>
    </source>
</reference>
<dbReference type="PROSITE" id="PS51782">
    <property type="entry name" value="LYSM"/>
    <property type="match status" value="2"/>
</dbReference>
<dbReference type="PANTHER" id="PTHR33734:SF22">
    <property type="entry name" value="MEMBRANE-BOUND LYTIC MUREIN TRANSGLYCOSYLASE D"/>
    <property type="match status" value="1"/>
</dbReference>
<dbReference type="SUPFAM" id="SSF54106">
    <property type="entry name" value="LysM domain"/>
    <property type="match status" value="2"/>
</dbReference>
<protein>
    <recommendedName>
        <fullName evidence="1">LysM domain-containing protein</fullName>
    </recommendedName>
</protein>
<dbReference type="SMART" id="SM00257">
    <property type="entry name" value="LysM"/>
    <property type="match status" value="2"/>
</dbReference>
<dbReference type="AlphaFoldDB" id="A0A7I8DDL5"/>
<sequence>MITHLVQQGDTLWKIAQKNGVTLSSLIAANPQIPDPDKLDVGQVIHIPVHGNMPEPTGTMTTYTVQEGDTLWKIAKETGNSLANVIAANPQIANPEMIAPGQIINIPAPYSIGHGGLLHHKHLKMPMTKEQMTMPIAKEQAMMPIAKEKLTMPKPKEMVTKPIEVAPVPVPAPVTPPPAPVKEETTIIQHVDVELDYEPHYTKVEIKEQPKPKEMPKPKLKEMPKPTPVVQPIQYMPMPCPPPMVIDCTPCSPCPPGMYPALMDEFGNLYPYPGLAPAGYPAYAPYGVTGPAMYPYATGLPGISADMYPAAPKPYGMGMAGTKMYETGMMPYGKGYGMPAYRNECQQPNPNGQR</sequence>
<name>A0A7I8DDL5_9BACL</name>
<dbReference type="InterPro" id="IPR036779">
    <property type="entry name" value="LysM_dom_sf"/>
</dbReference>
<dbReference type="CDD" id="cd00118">
    <property type="entry name" value="LysM"/>
    <property type="match status" value="2"/>
</dbReference>
<dbReference type="KEGG" id="eff:skT53_31020"/>
<keyword evidence="3" id="KW-1185">Reference proteome</keyword>
<organism evidence="2 3">
    <name type="scientific">Effusibacillus dendaii</name>
    <dbReference type="NCBI Taxonomy" id="2743772"/>
    <lineage>
        <taxon>Bacteria</taxon>
        <taxon>Bacillati</taxon>
        <taxon>Bacillota</taxon>
        <taxon>Bacilli</taxon>
        <taxon>Bacillales</taxon>
        <taxon>Alicyclobacillaceae</taxon>
        <taxon>Effusibacillus</taxon>
    </lineage>
</organism>
<dbReference type="Pfam" id="PF01476">
    <property type="entry name" value="LysM"/>
    <property type="match status" value="2"/>
</dbReference>
<dbReference type="Proteomes" id="UP000593802">
    <property type="component" value="Chromosome"/>
</dbReference>
<evidence type="ECO:0000313" key="3">
    <source>
        <dbReference type="Proteomes" id="UP000593802"/>
    </source>
</evidence>
<feature type="domain" description="LysM" evidence="1">
    <location>
        <begin position="2"/>
        <end position="47"/>
    </location>
</feature>
<feature type="domain" description="LysM" evidence="1">
    <location>
        <begin position="61"/>
        <end position="106"/>
    </location>
</feature>
<dbReference type="RefSeq" id="WP_200758775.1">
    <property type="nucleotide sequence ID" value="NZ_AP023366.1"/>
</dbReference>
<evidence type="ECO:0000259" key="1">
    <source>
        <dbReference type="PROSITE" id="PS51782"/>
    </source>
</evidence>
<evidence type="ECO:0000313" key="2">
    <source>
        <dbReference type="EMBL" id="BCJ88117.1"/>
    </source>
</evidence>
<accession>A0A7I8DDL5</accession>
<gene>
    <name evidence="2" type="ORF">skT53_31020</name>
</gene>
<proteinExistence type="predicted"/>
<dbReference type="Gene3D" id="3.10.350.10">
    <property type="entry name" value="LysM domain"/>
    <property type="match status" value="2"/>
</dbReference>
<dbReference type="EMBL" id="AP023366">
    <property type="protein sequence ID" value="BCJ88117.1"/>
    <property type="molecule type" value="Genomic_DNA"/>
</dbReference>